<evidence type="ECO:0000256" key="3">
    <source>
        <dbReference type="ARBA" id="ARBA00022692"/>
    </source>
</evidence>
<dbReference type="GO" id="GO:0008233">
    <property type="term" value="F:peptidase activity"/>
    <property type="evidence" value="ECO:0007669"/>
    <property type="project" value="UniProtKB-KW"/>
</dbReference>
<feature type="transmembrane region" description="Helical" evidence="7">
    <location>
        <begin position="56"/>
        <end position="75"/>
    </location>
</feature>
<comment type="subcellular location">
    <subcellularLocation>
        <location evidence="1">Membrane</location>
        <topology evidence="1">Multi-pass membrane protein</topology>
    </subcellularLocation>
</comment>
<dbReference type="InterPro" id="IPR050925">
    <property type="entry name" value="Rhomboid_protease_S54"/>
</dbReference>
<evidence type="ECO:0000313" key="9">
    <source>
        <dbReference type="EMBL" id="GAA5124202.1"/>
    </source>
</evidence>
<proteinExistence type="inferred from homology"/>
<feature type="transmembrane region" description="Helical" evidence="7">
    <location>
        <begin position="186"/>
        <end position="205"/>
    </location>
</feature>
<evidence type="ECO:0000256" key="1">
    <source>
        <dbReference type="ARBA" id="ARBA00004141"/>
    </source>
</evidence>
<feature type="transmembrane region" description="Helical" evidence="7">
    <location>
        <begin position="112"/>
        <end position="130"/>
    </location>
</feature>
<gene>
    <name evidence="9" type="ORF">GCM10023320_37060</name>
</gene>
<keyword evidence="6 7" id="KW-0472">Membrane</keyword>
<evidence type="ECO:0000259" key="8">
    <source>
        <dbReference type="Pfam" id="PF01694"/>
    </source>
</evidence>
<keyword evidence="3 7" id="KW-0812">Transmembrane</keyword>
<dbReference type="SUPFAM" id="SSF144091">
    <property type="entry name" value="Rhomboid-like"/>
    <property type="match status" value="1"/>
</dbReference>
<comment type="similarity">
    <text evidence="2">Belongs to the peptidase S54 family.</text>
</comment>
<evidence type="ECO:0000256" key="6">
    <source>
        <dbReference type="ARBA" id="ARBA00023136"/>
    </source>
</evidence>
<dbReference type="GO" id="GO:0006508">
    <property type="term" value="P:proteolysis"/>
    <property type="evidence" value="ECO:0007669"/>
    <property type="project" value="UniProtKB-KW"/>
</dbReference>
<organism evidence="9 10">
    <name type="scientific">Pseudonocardia adelaidensis</name>
    <dbReference type="NCBI Taxonomy" id="648754"/>
    <lineage>
        <taxon>Bacteria</taxon>
        <taxon>Bacillati</taxon>
        <taxon>Actinomycetota</taxon>
        <taxon>Actinomycetes</taxon>
        <taxon>Pseudonocardiales</taxon>
        <taxon>Pseudonocardiaceae</taxon>
        <taxon>Pseudonocardia</taxon>
    </lineage>
</organism>
<evidence type="ECO:0000313" key="10">
    <source>
        <dbReference type="Proteomes" id="UP001500804"/>
    </source>
</evidence>
<evidence type="ECO:0000256" key="4">
    <source>
        <dbReference type="ARBA" id="ARBA00022801"/>
    </source>
</evidence>
<accession>A0ABP9NKB2</accession>
<dbReference type="Gene3D" id="1.20.1540.10">
    <property type="entry name" value="Rhomboid-like"/>
    <property type="match status" value="1"/>
</dbReference>
<dbReference type="InterPro" id="IPR035952">
    <property type="entry name" value="Rhomboid-like_sf"/>
</dbReference>
<reference evidence="10" key="1">
    <citation type="journal article" date="2019" name="Int. J. Syst. Evol. Microbiol.">
        <title>The Global Catalogue of Microorganisms (GCM) 10K type strain sequencing project: providing services to taxonomists for standard genome sequencing and annotation.</title>
        <authorList>
            <consortium name="The Broad Institute Genomics Platform"/>
            <consortium name="The Broad Institute Genome Sequencing Center for Infectious Disease"/>
            <person name="Wu L."/>
            <person name="Ma J."/>
        </authorList>
    </citation>
    <scope>NUCLEOTIDE SEQUENCE [LARGE SCALE GENOMIC DNA]</scope>
    <source>
        <strain evidence="10">JCM 18302</strain>
    </source>
</reference>
<protein>
    <submittedName>
        <fullName evidence="9">Rhomboid family intramembrane serine protease</fullName>
    </submittedName>
</protein>
<sequence>MVVPTLIAVNTAVYVLTAVQAGNPMYNSLSVLFRELSLVPAYVHAGEWWRVITSGFLHIGPIHLVVNMLALWMLGRDLEIVLGRGRFLALYLVSLLGGSAAVMLFYAPDEQVAGASGAVFGLMGALVVVLRRLRAPAGQVFGIIGLNVVISLVIPGISLIGHLGGLVVGAAATAALVYAPPRNRTAVQAAAIAGLTVVLLLLIWATTLR</sequence>
<evidence type="ECO:0000256" key="2">
    <source>
        <dbReference type="ARBA" id="ARBA00009045"/>
    </source>
</evidence>
<keyword evidence="4" id="KW-0378">Hydrolase</keyword>
<keyword evidence="9" id="KW-0645">Protease</keyword>
<keyword evidence="10" id="KW-1185">Reference proteome</keyword>
<dbReference type="InterPro" id="IPR022764">
    <property type="entry name" value="Peptidase_S54_rhomboid_dom"/>
</dbReference>
<dbReference type="PANTHER" id="PTHR43731">
    <property type="entry name" value="RHOMBOID PROTEASE"/>
    <property type="match status" value="1"/>
</dbReference>
<dbReference type="Pfam" id="PF01694">
    <property type="entry name" value="Rhomboid"/>
    <property type="match status" value="1"/>
</dbReference>
<feature type="transmembrane region" description="Helical" evidence="7">
    <location>
        <begin position="137"/>
        <end position="154"/>
    </location>
</feature>
<name>A0ABP9NKB2_9PSEU</name>
<dbReference type="EMBL" id="BAABJO010000012">
    <property type="protein sequence ID" value="GAA5124202.1"/>
    <property type="molecule type" value="Genomic_DNA"/>
</dbReference>
<comment type="caution">
    <text evidence="9">The sequence shown here is derived from an EMBL/GenBank/DDBJ whole genome shotgun (WGS) entry which is preliminary data.</text>
</comment>
<evidence type="ECO:0000256" key="7">
    <source>
        <dbReference type="SAM" id="Phobius"/>
    </source>
</evidence>
<feature type="domain" description="Peptidase S54 rhomboid" evidence="8">
    <location>
        <begin position="46"/>
        <end position="177"/>
    </location>
</feature>
<evidence type="ECO:0000256" key="5">
    <source>
        <dbReference type="ARBA" id="ARBA00022989"/>
    </source>
</evidence>
<dbReference type="PANTHER" id="PTHR43731:SF14">
    <property type="entry name" value="PRESENILIN-ASSOCIATED RHOMBOID-LIKE PROTEIN, MITOCHONDRIAL"/>
    <property type="match status" value="1"/>
</dbReference>
<keyword evidence="5 7" id="KW-1133">Transmembrane helix</keyword>
<feature type="transmembrane region" description="Helical" evidence="7">
    <location>
        <begin position="87"/>
        <end position="106"/>
    </location>
</feature>
<dbReference type="Proteomes" id="UP001500804">
    <property type="component" value="Unassembled WGS sequence"/>
</dbReference>